<name>A0AAV4N339_CAEEX</name>
<dbReference type="EMBL" id="BPLR01002903">
    <property type="protein sequence ID" value="GIX79149.1"/>
    <property type="molecule type" value="Genomic_DNA"/>
</dbReference>
<feature type="region of interest" description="Disordered" evidence="1">
    <location>
        <begin position="93"/>
        <end position="118"/>
    </location>
</feature>
<proteinExistence type="predicted"/>
<protein>
    <recommendedName>
        <fullName evidence="4">LAGLIDADG homing endonuclease</fullName>
    </recommendedName>
</protein>
<feature type="compositionally biased region" description="Polar residues" evidence="1">
    <location>
        <begin position="105"/>
        <end position="118"/>
    </location>
</feature>
<dbReference type="AlphaFoldDB" id="A0AAV4N339"/>
<reference evidence="2 3" key="1">
    <citation type="submission" date="2021-06" db="EMBL/GenBank/DDBJ databases">
        <title>Caerostris extrusa draft genome.</title>
        <authorList>
            <person name="Kono N."/>
            <person name="Arakawa K."/>
        </authorList>
    </citation>
    <scope>NUCLEOTIDE SEQUENCE [LARGE SCALE GENOMIC DNA]</scope>
</reference>
<comment type="caution">
    <text evidence="2">The sequence shown here is derived from an EMBL/GenBank/DDBJ whole genome shotgun (WGS) entry which is preliminary data.</text>
</comment>
<gene>
    <name evidence="2" type="ORF">CEXT_131221</name>
</gene>
<evidence type="ECO:0000256" key="1">
    <source>
        <dbReference type="SAM" id="MobiDB-lite"/>
    </source>
</evidence>
<accession>A0AAV4N339</accession>
<sequence length="225" mass="25568">MNGEGLRERRSFHVAETSAAKSPECGNGFGKDLSYFTCLQEGKGNFSLLYEKIWSQFGFNGKMKVNKHIRSKHGLHKTIYLIQPTLFLSIDSSPRRRAGAPRGATNSRGKAPSSSAGSSTDLAFRQFELINTTCRTRGLIVDGGRLLISGSFQTYIRGAMLISERLLPLYRQYAMMNIAYWEFAPSPILLRPQWNDISRFIMPIPNIDFDHFRFKISNRESNKYP</sequence>
<organism evidence="2 3">
    <name type="scientific">Caerostris extrusa</name>
    <name type="common">Bark spider</name>
    <name type="synonym">Caerostris bankana</name>
    <dbReference type="NCBI Taxonomy" id="172846"/>
    <lineage>
        <taxon>Eukaryota</taxon>
        <taxon>Metazoa</taxon>
        <taxon>Ecdysozoa</taxon>
        <taxon>Arthropoda</taxon>
        <taxon>Chelicerata</taxon>
        <taxon>Arachnida</taxon>
        <taxon>Araneae</taxon>
        <taxon>Araneomorphae</taxon>
        <taxon>Entelegynae</taxon>
        <taxon>Araneoidea</taxon>
        <taxon>Araneidae</taxon>
        <taxon>Caerostris</taxon>
    </lineage>
</organism>
<keyword evidence="3" id="KW-1185">Reference proteome</keyword>
<feature type="region of interest" description="Disordered" evidence="1">
    <location>
        <begin position="1"/>
        <end position="22"/>
    </location>
</feature>
<evidence type="ECO:0000313" key="3">
    <source>
        <dbReference type="Proteomes" id="UP001054945"/>
    </source>
</evidence>
<feature type="compositionally biased region" description="Basic and acidic residues" evidence="1">
    <location>
        <begin position="1"/>
        <end position="13"/>
    </location>
</feature>
<dbReference type="Proteomes" id="UP001054945">
    <property type="component" value="Unassembled WGS sequence"/>
</dbReference>
<evidence type="ECO:0000313" key="2">
    <source>
        <dbReference type="EMBL" id="GIX79149.1"/>
    </source>
</evidence>
<evidence type="ECO:0008006" key="4">
    <source>
        <dbReference type="Google" id="ProtNLM"/>
    </source>
</evidence>